<accession>A0A1H0KH89</accession>
<evidence type="ECO:0000313" key="5">
    <source>
        <dbReference type="EMBL" id="SDO55130.1"/>
    </source>
</evidence>
<gene>
    <name evidence="5" type="ORF">SAMN05421820_11650</name>
</gene>
<dbReference type="SMART" id="SM00421">
    <property type="entry name" value="HTH_LUXR"/>
    <property type="match status" value="1"/>
</dbReference>
<dbReference type="PROSITE" id="PS50043">
    <property type="entry name" value="HTH_LUXR_2"/>
    <property type="match status" value="1"/>
</dbReference>
<dbReference type="PRINTS" id="PR00038">
    <property type="entry name" value="HTHLUXR"/>
</dbReference>
<protein>
    <submittedName>
        <fullName evidence="5">Regulatory protein, luxR family</fullName>
    </submittedName>
</protein>
<organism evidence="5 6">
    <name type="scientific">Pedobacter steynii</name>
    <dbReference type="NCBI Taxonomy" id="430522"/>
    <lineage>
        <taxon>Bacteria</taxon>
        <taxon>Pseudomonadati</taxon>
        <taxon>Bacteroidota</taxon>
        <taxon>Sphingobacteriia</taxon>
        <taxon>Sphingobacteriales</taxon>
        <taxon>Sphingobacteriaceae</taxon>
        <taxon>Pedobacter</taxon>
    </lineage>
</organism>
<dbReference type="Pfam" id="PF00196">
    <property type="entry name" value="GerE"/>
    <property type="match status" value="1"/>
</dbReference>
<dbReference type="SUPFAM" id="SSF46894">
    <property type="entry name" value="C-terminal effector domain of the bipartite response regulators"/>
    <property type="match status" value="1"/>
</dbReference>
<evidence type="ECO:0000259" key="4">
    <source>
        <dbReference type="PROSITE" id="PS50043"/>
    </source>
</evidence>
<dbReference type="AlphaFoldDB" id="A0A1H0KH89"/>
<dbReference type="CDD" id="cd06170">
    <property type="entry name" value="LuxR_C_like"/>
    <property type="match status" value="1"/>
</dbReference>
<dbReference type="InterPro" id="IPR016032">
    <property type="entry name" value="Sig_transdc_resp-reg_C-effctor"/>
</dbReference>
<keyword evidence="3" id="KW-0804">Transcription</keyword>
<evidence type="ECO:0000256" key="1">
    <source>
        <dbReference type="ARBA" id="ARBA00023015"/>
    </source>
</evidence>
<dbReference type="InterPro" id="IPR000792">
    <property type="entry name" value="Tscrpt_reg_LuxR_C"/>
</dbReference>
<dbReference type="GO" id="GO:0003677">
    <property type="term" value="F:DNA binding"/>
    <property type="evidence" value="ECO:0007669"/>
    <property type="project" value="UniProtKB-KW"/>
</dbReference>
<evidence type="ECO:0000256" key="3">
    <source>
        <dbReference type="ARBA" id="ARBA00023163"/>
    </source>
</evidence>
<dbReference type="Proteomes" id="UP000183200">
    <property type="component" value="Unassembled WGS sequence"/>
</dbReference>
<dbReference type="PROSITE" id="PS00622">
    <property type="entry name" value="HTH_LUXR_1"/>
    <property type="match status" value="1"/>
</dbReference>
<dbReference type="EMBL" id="FNGY01000016">
    <property type="protein sequence ID" value="SDO55130.1"/>
    <property type="molecule type" value="Genomic_DNA"/>
</dbReference>
<dbReference type="PANTHER" id="PTHR44688:SF16">
    <property type="entry name" value="DNA-BINDING TRANSCRIPTIONAL ACTIVATOR DEVR_DOSR"/>
    <property type="match status" value="1"/>
</dbReference>
<keyword evidence="2" id="KW-0238">DNA-binding</keyword>
<feature type="domain" description="HTH luxR-type" evidence="4">
    <location>
        <begin position="192"/>
        <end position="257"/>
    </location>
</feature>
<keyword evidence="6" id="KW-1185">Reference proteome</keyword>
<keyword evidence="1" id="KW-0805">Transcription regulation</keyword>
<proteinExistence type="predicted"/>
<evidence type="ECO:0000256" key="2">
    <source>
        <dbReference type="ARBA" id="ARBA00023125"/>
    </source>
</evidence>
<dbReference type="Gene3D" id="1.10.10.10">
    <property type="entry name" value="Winged helix-like DNA-binding domain superfamily/Winged helix DNA-binding domain"/>
    <property type="match status" value="1"/>
</dbReference>
<name>A0A1H0KH89_9SPHI</name>
<dbReference type="InterPro" id="IPR036388">
    <property type="entry name" value="WH-like_DNA-bd_sf"/>
</dbReference>
<reference evidence="6" key="1">
    <citation type="submission" date="2016-10" db="EMBL/GenBank/DDBJ databases">
        <authorList>
            <person name="Varghese N."/>
            <person name="Submissions S."/>
        </authorList>
    </citation>
    <scope>NUCLEOTIDE SEQUENCE [LARGE SCALE GENOMIC DNA]</scope>
    <source>
        <strain evidence="6">DSM 19110</strain>
    </source>
</reference>
<evidence type="ECO:0000313" key="6">
    <source>
        <dbReference type="Proteomes" id="UP000183200"/>
    </source>
</evidence>
<sequence length="259" mass="30194">MLCSTLTKESYPMNLVHSIPVEQVGTCPEQMHHVISLIMQKKFHATEIGDYFLGNVLVDNQKVMVSNYANQVESRLLNQNDKEAHRLWLAYFEFFFPPEDDLVIEPDLFDAIREKEHWKVHFFFQRLRPSKKSDYKWHFSTSRLCCSAETSSAKTSSAETEVSPILFHYAFELNISGCGSESLEEADYAQKYHSRFELLSKREKEIIKLIVEGKSSCEISMILYISTHTVNNHRKNIIRKLEINNLCQLTKFAMSFHII</sequence>
<dbReference type="PANTHER" id="PTHR44688">
    <property type="entry name" value="DNA-BINDING TRANSCRIPTIONAL ACTIVATOR DEVR_DOSR"/>
    <property type="match status" value="1"/>
</dbReference>
<dbReference type="GO" id="GO:0006355">
    <property type="term" value="P:regulation of DNA-templated transcription"/>
    <property type="evidence" value="ECO:0007669"/>
    <property type="project" value="InterPro"/>
</dbReference>